<proteinExistence type="predicted"/>
<name>A0A5A7N7J4_9PROT</name>
<sequence>MMDEMITALSPAQHGDYGLRPDRSFAHAANWRSTPLGLSEILEAAGCFPLFLMKGEPSGTFHLSALLGLSEPCNLFCRDGGWGAAYIPLNLLRYPFILGENDDAAPLICADFASPSLVRDAPSALRLYDERGPPAPFWMMPCGFCCSCARIIRKRSPSSKGCCLVI</sequence>
<reference evidence="1 2" key="1">
    <citation type="submission" date="2019-09" db="EMBL/GenBank/DDBJ databases">
        <title>NBRP : Genome information of microbial organism related human and environment.</title>
        <authorList>
            <person name="Hattori M."/>
            <person name="Oshima K."/>
            <person name="Inaba H."/>
            <person name="Suda W."/>
            <person name="Sakamoto M."/>
            <person name="Iino T."/>
            <person name="Kitahara M."/>
            <person name="Oshida Y."/>
            <person name="Iida T."/>
            <person name="Kudo T."/>
            <person name="Itoh T."/>
            <person name="Ohkuma M."/>
        </authorList>
    </citation>
    <scope>NUCLEOTIDE SEQUENCE [LARGE SCALE GENOMIC DNA]</scope>
    <source>
        <strain evidence="1 2">Q-1</strain>
    </source>
</reference>
<gene>
    <name evidence="1" type="ORF">JCM17846_19630</name>
</gene>
<evidence type="ECO:0008006" key="3">
    <source>
        <dbReference type="Google" id="ProtNLM"/>
    </source>
</evidence>
<dbReference type="Proteomes" id="UP000324996">
    <property type="component" value="Unassembled WGS sequence"/>
</dbReference>
<evidence type="ECO:0000313" key="1">
    <source>
        <dbReference type="EMBL" id="GER04281.1"/>
    </source>
</evidence>
<dbReference type="InterPro" id="IPR010836">
    <property type="entry name" value="SapC"/>
</dbReference>
<organism evidence="1 2">
    <name type="scientific">Iodidimonas nitroreducens</name>
    <dbReference type="NCBI Taxonomy" id="1236968"/>
    <lineage>
        <taxon>Bacteria</taxon>
        <taxon>Pseudomonadati</taxon>
        <taxon>Pseudomonadota</taxon>
        <taxon>Alphaproteobacteria</taxon>
        <taxon>Iodidimonadales</taxon>
        <taxon>Iodidimonadaceae</taxon>
        <taxon>Iodidimonas</taxon>
    </lineage>
</organism>
<accession>A0A5A7N7J4</accession>
<dbReference type="EMBL" id="BKCN01000009">
    <property type="protein sequence ID" value="GER04281.1"/>
    <property type="molecule type" value="Genomic_DNA"/>
</dbReference>
<evidence type="ECO:0000313" key="2">
    <source>
        <dbReference type="Proteomes" id="UP000324996"/>
    </source>
</evidence>
<protein>
    <recommendedName>
        <fullName evidence="3">SapC family protein</fullName>
    </recommendedName>
</protein>
<comment type="caution">
    <text evidence="1">The sequence shown here is derived from an EMBL/GenBank/DDBJ whole genome shotgun (WGS) entry which is preliminary data.</text>
</comment>
<dbReference type="Pfam" id="PF07277">
    <property type="entry name" value="SapC"/>
    <property type="match status" value="1"/>
</dbReference>
<dbReference type="AlphaFoldDB" id="A0A5A7N7J4"/>
<keyword evidence="2" id="KW-1185">Reference proteome</keyword>